<protein>
    <submittedName>
        <fullName evidence="6">DIX domain-containing protein</fullName>
    </submittedName>
</protein>
<reference evidence="6" key="1">
    <citation type="submission" date="2022-11" db="UniProtKB">
        <authorList>
            <consortium name="WormBaseParasite"/>
        </authorList>
    </citation>
    <scope>IDENTIFICATION</scope>
</reference>
<keyword evidence="1 2" id="KW-0879">Wnt signaling pathway</keyword>
<organism evidence="5 6">
    <name type="scientific">Panagrolaimus superbus</name>
    <dbReference type="NCBI Taxonomy" id="310955"/>
    <lineage>
        <taxon>Eukaryota</taxon>
        <taxon>Metazoa</taxon>
        <taxon>Ecdysozoa</taxon>
        <taxon>Nematoda</taxon>
        <taxon>Chromadorea</taxon>
        <taxon>Rhabditida</taxon>
        <taxon>Tylenchina</taxon>
        <taxon>Panagrolaimomorpha</taxon>
        <taxon>Panagrolaimoidea</taxon>
        <taxon>Panagrolaimidae</taxon>
        <taxon>Panagrolaimus</taxon>
    </lineage>
</organism>
<feature type="compositionally biased region" description="Low complexity" evidence="3">
    <location>
        <begin position="96"/>
        <end position="115"/>
    </location>
</feature>
<evidence type="ECO:0000256" key="1">
    <source>
        <dbReference type="ARBA" id="ARBA00022687"/>
    </source>
</evidence>
<accession>A0A914Z3V0</accession>
<name>A0A914Z3V0_9BILA</name>
<dbReference type="Proteomes" id="UP000887577">
    <property type="component" value="Unplaced"/>
</dbReference>
<dbReference type="Pfam" id="PF00778">
    <property type="entry name" value="DIX"/>
    <property type="match status" value="1"/>
</dbReference>
<dbReference type="PROSITE" id="PS50841">
    <property type="entry name" value="DIX"/>
    <property type="match status" value="1"/>
</dbReference>
<dbReference type="InterPro" id="IPR038207">
    <property type="entry name" value="DIX_dom_sf"/>
</dbReference>
<evidence type="ECO:0000313" key="6">
    <source>
        <dbReference type="WBParaSite" id="PSU_v2.g738.t1"/>
    </source>
</evidence>
<dbReference type="WBParaSite" id="PSU_v2.g738.t1">
    <property type="protein sequence ID" value="PSU_v2.g738.t1"/>
    <property type="gene ID" value="PSU_v2.g738"/>
</dbReference>
<proteinExistence type="predicted"/>
<sequence>MWGQQPLLQQQHSALQQSQHFQTFGPPPQGAKSIAEATVGATSGFDADEEDIDYYESKIRGNDRSNSISPAPCPIPRDRRFSPYGNGGFAPPPPANSNKSASTTTTTAAAAAAATHHPQYPRYEHRQQYPYMGSTYMPQYLSFSDSSGFFSGESNHGNPTSFIDPARMKKLYEKARETNAQASSTISAPNAPTISNHHHMNHIGHSQTLMRKTSTATNQIVNHQQSQTLPRPSRPTGNTNEMQTKMTVSLREPGQMSFVSKCEPKAITLREFRHMFGVSSKSTKRFFFKSSCEDGDDPYQWTAIDHDEQIVPIFEGSVTCECRRIETDSD</sequence>
<evidence type="ECO:0000256" key="3">
    <source>
        <dbReference type="SAM" id="MobiDB-lite"/>
    </source>
</evidence>
<dbReference type="GO" id="GO:0016055">
    <property type="term" value="P:Wnt signaling pathway"/>
    <property type="evidence" value="ECO:0007669"/>
    <property type="project" value="UniProtKB-KW"/>
</dbReference>
<feature type="region of interest" description="Disordered" evidence="3">
    <location>
        <begin position="222"/>
        <end position="241"/>
    </location>
</feature>
<dbReference type="SUPFAM" id="SSF54236">
    <property type="entry name" value="Ubiquitin-like"/>
    <property type="match status" value="1"/>
</dbReference>
<feature type="compositionally biased region" description="Low complexity" evidence="3">
    <location>
        <begin position="1"/>
        <end position="22"/>
    </location>
</feature>
<dbReference type="InterPro" id="IPR001158">
    <property type="entry name" value="DIX"/>
</dbReference>
<evidence type="ECO:0000313" key="5">
    <source>
        <dbReference type="Proteomes" id="UP000887577"/>
    </source>
</evidence>
<feature type="domain" description="DIX" evidence="4">
    <location>
        <begin position="242"/>
        <end position="326"/>
    </location>
</feature>
<feature type="region of interest" description="Disordered" evidence="3">
    <location>
        <begin position="1"/>
        <end position="119"/>
    </location>
</feature>
<evidence type="ECO:0000256" key="2">
    <source>
        <dbReference type="PROSITE-ProRule" id="PRU00069"/>
    </source>
</evidence>
<dbReference type="InterPro" id="IPR029071">
    <property type="entry name" value="Ubiquitin-like_domsf"/>
</dbReference>
<keyword evidence="5" id="KW-1185">Reference proteome</keyword>
<dbReference type="Gene3D" id="2.40.240.130">
    <property type="match status" value="1"/>
</dbReference>
<evidence type="ECO:0000259" key="4">
    <source>
        <dbReference type="PROSITE" id="PS50841"/>
    </source>
</evidence>
<dbReference type="AlphaFoldDB" id="A0A914Z3V0"/>